<accession>A0A4Y2AAK2</accession>
<reference evidence="1 2" key="1">
    <citation type="journal article" date="2019" name="Sci. Rep.">
        <title>Orb-weaving spider Araneus ventricosus genome elucidates the spidroin gene catalogue.</title>
        <authorList>
            <person name="Kono N."/>
            <person name="Nakamura H."/>
            <person name="Ohtoshi R."/>
            <person name="Moran D.A.P."/>
            <person name="Shinohara A."/>
            <person name="Yoshida Y."/>
            <person name="Fujiwara M."/>
            <person name="Mori M."/>
            <person name="Tomita M."/>
            <person name="Arakawa K."/>
        </authorList>
    </citation>
    <scope>NUCLEOTIDE SEQUENCE [LARGE SCALE GENOMIC DNA]</scope>
</reference>
<keyword evidence="2" id="KW-1185">Reference proteome</keyword>
<protein>
    <submittedName>
        <fullName evidence="1">Uncharacterized protein</fullName>
    </submittedName>
</protein>
<evidence type="ECO:0000313" key="2">
    <source>
        <dbReference type="Proteomes" id="UP000499080"/>
    </source>
</evidence>
<proteinExistence type="predicted"/>
<dbReference type="AlphaFoldDB" id="A0A4Y2AAK2"/>
<dbReference type="Proteomes" id="UP000499080">
    <property type="component" value="Unassembled WGS sequence"/>
</dbReference>
<dbReference type="EMBL" id="BGPR01000010">
    <property type="protein sequence ID" value="GBL76798.1"/>
    <property type="molecule type" value="Genomic_DNA"/>
</dbReference>
<name>A0A4Y2AAK2_ARAVE</name>
<sequence>MYLFRRRETLSWGEGCSLNTSNYLTARPLSLTKSKLRPTHEMIKGLPTTLLCLSIGQSWGTLVPRVPAEAVAVSTLVTRFVVVWLCVSIVSAVRS</sequence>
<gene>
    <name evidence="1" type="ORF">AVEN_53463_1</name>
</gene>
<evidence type="ECO:0000313" key="1">
    <source>
        <dbReference type="EMBL" id="GBL76798.1"/>
    </source>
</evidence>
<organism evidence="1 2">
    <name type="scientific">Araneus ventricosus</name>
    <name type="common">Orbweaver spider</name>
    <name type="synonym">Epeira ventricosa</name>
    <dbReference type="NCBI Taxonomy" id="182803"/>
    <lineage>
        <taxon>Eukaryota</taxon>
        <taxon>Metazoa</taxon>
        <taxon>Ecdysozoa</taxon>
        <taxon>Arthropoda</taxon>
        <taxon>Chelicerata</taxon>
        <taxon>Arachnida</taxon>
        <taxon>Araneae</taxon>
        <taxon>Araneomorphae</taxon>
        <taxon>Entelegynae</taxon>
        <taxon>Araneoidea</taxon>
        <taxon>Araneidae</taxon>
        <taxon>Araneus</taxon>
    </lineage>
</organism>
<comment type="caution">
    <text evidence="1">The sequence shown here is derived from an EMBL/GenBank/DDBJ whole genome shotgun (WGS) entry which is preliminary data.</text>
</comment>